<dbReference type="Proteomes" id="UP000218231">
    <property type="component" value="Unassembled WGS sequence"/>
</dbReference>
<sequence>MNEHPLYSRSGDAQPGSSNSNPGVSTRGSNTRLANLLPASVSPTFQQTSTFYTHAPTAFHQTGSVFTPERKDYNLNPMLSSTCSSDNVMGGHHSGSMNGSVGRMTGMSIDGPSTSLDDHAGIDVDMAMTERIYDSKRGKQIRDRKDLDSLLTSEHDLEDDDDDLVFPVRQTGPGGSRIITRDEYTRAKRAEAARSRYQRMTEQERRIYNNRRRMRALGLDPDDPTKVDHEKVRVNLQYNNAKKAEAARLRYHRMSLDEKRAYNQRRTEAFRRRRQEEESLLSTPAGRISNEALSKAQQIMVRNAKKAEAARLRYQRMSPEQRKEYNAKRAHAKKIRAAMARGETPGMLSSNGSIASGDLSESFPSASNSMIIDSIVDPSPSGVRTVARQRVLNARHMQSNLSNSSILDEHPDDEDFDEEIDSIRRELQMGEERANDGQMMNSINKRDRDQEDDEHFIDVAGGVEEDMQHEGGVEMQTRREPVDEQDEILNRLEREVIRRTKMAQMALLRQRTERTHGNPRNTAPPTERCEKMMLTSDGEIVPMPMAEQEVFMQPVQQQYIDEKALMNMLMTGIDSTGCPIEIRLPDGTLITTEAMLKDSMSSGQTIMIHQLATTDNDGKETPLLDDNASGRSSILANAHQIFASNEVVIDGTGGVNVRTSSSNPDQIQKRLLSKARRAERARLRYHTMDPTVKQLQNARRAEMLRKSRARDEELCQMAENCDIMTLTEETRNSVIAAQNRRARRAEQARVKYHRMDSDERRQYNAMRDAQRRQRKRELEARQQQHLQEQIIIMAKEEATKPHTAESTARPQQQSSQQHSETLTPPSENPSTGENQQQIFTSYEIYPESIY</sequence>
<accession>A0A2A2L9G7</accession>
<feature type="compositionally biased region" description="Basic and acidic residues" evidence="1">
    <location>
        <begin position="744"/>
        <end position="782"/>
    </location>
</feature>
<feature type="region of interest" description="Disordered" evidence="1">
    <location>
        <begin position="738"/>
        <end position="785"/>
    </location>
</feature>
<evidence type="ECO:0000313" key="3">
    <source>
        <dbReference type="Proteomes" id="UP000218231"/>
    </source>
</evidence>
<proteinExistence type="predicted"/>
<dbReference type="EMBL" id="LIAE01007023">
    <property type="protein sequence ID" value="PAV82849.1"/>
    <property type="molecule type" value="Genomic_DNA"/>
</dbReference>
<evidence type="ECO:0000313" key="2">
    <source>
        <dbReference type="EMBL" id="PAV82849.1"/>
    </source>
</evidence>
<feature type="compositionally biased region" description="Polar residues" evidence="1">
    <location>
        <begin position="15"/>
        <end position="30"/>
    </location>
</feature>
<reference evidence="2 3" key="1">
    <citation type="journal article" date="2017" name="Curr. Biol.">
        <title>Genome architecture and evolution of a unichromosomal asexual nematode.</title>
        <authorList>
            <person name="Fradin H."/>
            <person name="Zegar C."/>
            <person name="Gutwein M."/>
            <person name="Lucas J."/>
            <person name="Kovtun M."/>
            <person name="Corcoran D."/>
            <person name="Baugh L.R."/>
            <person name="Kiontke K."/>
            <person name="Gunsalus K."/>
            <person name="Fitch D.H."/>
            <person name="Piano F."/>
        </authorList>
    </citation>
    <scope>NUCLEOTIDE SEQUENCE [LARGE SCALE GENOMIC DNA]</scope>
    <source>
        <strain evidence="2">PF1309</strain>
    </source>
</reference>
<feature type="region of interest" description="Disordered" evidence="1">
    <location>
        <begin position="799"/>
        <end position="850"/>
    </location>
</feature>
<dbReference type="PANTHER" id="PTHR22084:SF1">
    <property type="entry name" value="BZIP DOMAIN-CONTAINING PROTEIN-RELATED"/>
    <property type="match status" value="1"/>
</dbReference>
<dbReference type="STRING" id="2018661.A0A2A2L9G7"/>
<evidence type="ECO:0000256" key="1">
    <source>
        <dbReference type="SAM" id="MobiDB-lite"/>
    </source>
</evidence>
<name>A0A2A2L9G7_9BILA</name>
<comment type="caution">
    <text evidence="2">The sequence shown here is derived from an EMBL/GenBank/DDBJ whole genome shotgun (WGS) entry which is preliminary data.</text>
</comment>
<protein>
    <submittedName>
        <fullName evidence="2">Uncharacterized protein</fullName>
    </submittedName>
</protein>
<feature type="region of interest" description="Disordered" evidence="1">
    <location>
        <begin position="1"/>
        <end position="30"/>
    </location>
</feature>
<gene>
    <name evidence="2" type="ORF">WR25_04334</name>
</gene>
<feature type="compositionally biased region" description="Polar residues" evidence="1">
    <location>
        <begin position="804"/>
        <end position="840"/>
    </location>
</feature>
<keyword evidence="3" id="KW-1185">Reference proteome</keyword>
<organism evidence="2 3">
    <name type="scientific">Diploscapter pachys</name>
    <dbReference type="NCBI Taxonomy" id="2018661"/>
    <lineage>
        <taxon>Eukaryota</taxon>
        <taxon>Metazoa</taxon>
        <taxon>Ecdysozoa</taxon>
        <taxon>Nematoda</taxon>
        <taxon>Chromadorea</taxon>
        <taxon>Rhabditida</taxon>
        <taxon>Rhabditina</taxon>
        <taxon>Rhabditomorpha</taxon>
        <taxon>Rhabditoidea</taxon>
        <taxon>Rhabditidae</taxon>
        <taxon>Diploscapter</taxon>
    </lineage>
</organism>
<dbReference type="AlphaFoldDB" id="A0A2A2L9G7"/>
<dbReference type="OrthoDB" id="5874985at2759"/>
<dbReference type="PANTHER" id="PTHR22084">
    <property type="entry name" value="GEX INTERACTING PROTEIN PROTEIN 4"/>
    <property type="match status" value="1"/>
</dbReference>